<dbReference type="Proteomes" id="UP001597079">
    <property type="component" value="Unassembled WGS sequence"/>
</dbReference>
<protein>
    <submittedName>
        <fullName evidence="3">Retropepsin-like aspartic protease</fullName>
    </submittedName>
</protein>
<dbReference type="PROSITE" id="PS50175">
    <property type="entry name" value="ASP_PROT_RETROV"/>
    <property type="match status" value="1"/>
</dbReference>
<dbReference type="Gene3D" id="2.40.70.10">
    <property type="entry name" value="Acid Proteases"/>
    <property type="match status" value="1"/>
</dbReference>
<feature type="domain" description="Peptidase A2" evidence="2">
    <location>
        <begin position="304"/>
        <end position="379"/>
    </location>
</feature>
<dbReference type="EMBL" id="JBHUCX010000083">
    <property type="protein sequence ID" value="MFD1677027.1"/>
    <property type="molecule type" value="Genomic_DNA"/>
</dbReference>
<dbReference type="InterPro" id="IPR034122">
    <property type="entry name" value="Retropepsin-like_bacterial"/>
</dbReference>
<dbReference type="Pfam" id="PF13975">
    <property type="entry name" value="gag-asp_proteas"/>
    <property type="match status" value="1"/>
</dbReference>
<dbReference type="RefSeq" id="WP_377944937.1">
    <property type="nucleotide sequence ID" value="NZ_JBHUCX010000083.1"/>
</dbReference>
<keyword evidence="4" id="KW-1185">Reference proteome</keyword>
<reference evidence="4" key="1">
    <citation type="journal article" date="2019" name="Int. J. Syst. Evol. Microbiol.">
        <title>The Global Catalogue of Microorganisms (GCM) 10K type strain sequencing project: providing services to taxonomists for standard genome sequencing and annotation.</title>
        <authorList>
            <consortium name="The Broad Institute Genomics Platform"/>
            <consortium name="The Broad Institute Genome Sequencing Center for Infectious Disease"/>
            <person name="Wu L."/>
            <person name="Ma J."/>
        </authorList>
    </citation>
    <scope>NUCLEOTIDE SEQUENCE [LARGE SCALE GENOMIC DNA]</scope>
    <source>
        <strain evidence="4">CGMCC 1.12286</strain>
    </source>
</reference>
<comment type="caution">
    <text evidence="3">The sequence shown here is derived from an EMBL/GenBank/DDBJ whole genome shotgun (WGS) entry which is preliminary data.</text>
</comment>
<proteinExistence type="predicted"/>
<keyword evidence="1" id="KW-0378">Hydrolase</keyword>
<name>A0ABW4JKS3_9BACL</name>
<accession>A0ABW4JKS3</accession>
<evidence type="ECO:0000259" key="2">
    <source>
        <dbReference type="PROSITE" id="PS50175"/>
    </source>
</evidence>
<dbReference type="InterPro" id="IPR001995">
    <property type="entry name" value="Peptidase_A2_cat"/>
</dbReference>
<evidence type="ECO:0000256" key="1">
    <source>
        <dbReference type="ARBA" id="ARBA00022801"/>
    </source>
</evidence>
<dbReference type="SUPFAM" id="SSF50630">
    <property type="entry name" value="Acid proteases"/>
    <property type="match status" value="1"/>
</dbReference>
<gene>
    <name evidence="3" type="ORF">ACFSB2_20335</name>
</gene>
<organism evidence="3 4">
    <name type="scientific">Alicyclobacillus fodiniaquatilis</name>
    <dbReference type="NCBI Taxonomy" id="1661150"/>
    <lineage>
        <taxon>Bacteria</taxon>
        <taxon>Bacillati</taxon>
        <taxon>Bacillota</taxon>
        <taxon>Bacilli</taxon>
        <taxon>Bacillales</taxon>
        <taxon>Alicyclobacillaceae</taxon>
        <taxon>Alicyclobacillus</taxon>
    </lineage>
</organism>
<evidence type="ECO:0000313" key="4">
    <source>
        <dbReference type="Proteomes" id="UP001597079"/>
    </source>
</evidence>
<dbReference type="CDD" id="cd05483">
    <property type="entry name" value="retropepsin_like_bacteria"/>
    <property type="match status" value="1"/>
</dbReference>
<dbReference type="InterPro" id="IPR021109">
    <property type="entry name" value="Peptidase_aspartic_dom_sf"/>
</dbReference>
<evidence type="ECO:0000313" key="3">
    <source>
        <dbReference type="EMBL" id="MFD1677027.1"/>
    </source>
</evidence>
<sequence>MNDTLIFHNAADAGKAGETLARAEKWLSKRSPILIQESRHMPVKRIFPISLLCASSILTVGLPCVQAAAATADPSYHAIRAELEGKPFSAISVQNQTYIQWGALQVFKTPYEYLANGKFAITGGVIQGVVFHGTTYLPWAEVAAKVKAVRLKDGEFNFIDVPVSHDYHIVIDGSENVSAGAAETLQVTVLDGHQGVPHQWIHIAVTSTDGQAKVTPVAEEQDVTDKNGACEYALGAPNPATLTVQVTWKDPSGKQQTASDDITFKSAAATETPVPAGEQVVATAPVLFDDDAVYFQAQANNQTTMFQLDTGAYETLITKKLADALHLPNLGNVQIEGVGGKATAYNSEISLTIGGVRFNNIPCVVESSYTGTPLFGYRFFSDNGYDLLVSQKHNTLTILS</sequence>